<comment type="caution">
    <text evidence="1">The sequence shown here is derived from an EMBL/GenBank/DDBJ whole genome shotgun (WGS) entry which is preliminary data.</text>
</comment>
<dbReference type="EMBL" id="VUJX02000001">
    <property type="protein sequence ID" value="KAL0942804.1"/>
    <property type="molecule type" value="Genomic_DNA"/>
</dbReference>
<protein>
    <submittedName>
        <fullName evidence="1">Het domain protein</fullName>
    </submittedName>
</protein>
<name>A0ACC3ZFD8_COLTU</name>
<evidence type="ECO:0000313" key="1">
    <source>
        <dbReference type="EMBL" id="KAL0942804.1"/>
    </source>
</evidence>
<evidence type="ECO:0000313" key="2">
    <source>
        <dbReference type="Proteomes" id="UP000805649"/>
    </source>
</evidence>
<organism evidence="1 2">
    <name type="scientific">Colletotrichum truncatum</name>
    <name type="common">Anthracnose fungus</name>
    <name type="synonym">Colletotrichum capsici</name>
    <dbReference type="NCBI Taxonomy" id="5467"/>
    <lineage>
        <taxon>Eukaryota</taxon>
        <taxon>Fungi</taxon>
        <taxon>Dikarya</taxon>
        <taxon>Ascomycota</taxon>
        <taxon>Pezizomycotina</taxon>
        <taxon>Sordariomycetes</taxon>
        <taxon>Hypocreomycetidae</taxon>
        <taxon>Glomerellales</taxon>
        <taxon>Glomerellaceae</taxon>
        <taxon>Colletotrichum</taxon>
        <taxon>Colletotrichum truncatum species complex</taxon>
    </lineage>
</organism>
<keyword evidence="2" id="KW-1185">Reference proteome</keyword>
<proteinExistence type="predicted"/>
<sequence>MWLINVQTLQLEEHFNPDVPFAILSHTWGAEEVSFQEFKALDESLWAKAGFSKIIETCRLAKSLELPYAWIDTCCINKTSSAELSEAINSMFRWYQSSSICFAYLADLHDEDHSDTFLENFKASRWFTRGWTLQELIAPSMVTFYNASWKLLGSKQTLAGTLTSITGIDGTVLEKKVSLRKIPVGTRMSWASNRQTTRVEDLAYCLLGIFDINMPLLYGEGEKAFARLQSEIMQETNDLSLLAWTSETTDPERQQAYSGVFATSPSEFAVCSNLKVTNSPQLLDEAEVVVKRTSLQIVAILYIQKHAADEADTLDEREYVLSLQCSDERGTPPTRSVIGIYISKTPSGFLRHRPWRLSIRSANTLWPHDRKARSLKLLRQISTEDSWNIQDTRFQRAVFIRLDMKKTSFRARLGAGEASSAIPDALWDGLNTVFLDRNYEEFPFAPRLIQINLLYNMMGPPVGRLLLVSLMVSQVPSKAPERWAILLSYQQDPLGAHLLSQLEGWDTTSVLNHSLYTTVQSTMVKWQWQSDGSNESMPWADPAEGVATPKSPTSRTLEICRGRRVIATVSILSNDAGRGAYDVLVVLQDLK</sequence>
<dbReference type="Proteomes" id="UP000805649">
    <property type="component" value="Unassembled WGS sequence"/>
</dbReference>
<gene>
    <name evidence="1" type="ORF">CTRU02_200690</name>
</gene>
<accession>A0ACC3ZFD8</accession>
<reference evidence="1 2" key="1">
    <citation type="journal article" date="2020" name="Phytopathology">
        <title>Genome Sequence Resources of Colletotrichum truncatum, C. plurivorum, C. musicola, and C. sojae: Four Species Pathogenic to Soybean (Glycine max).</title>
        <authorList>
            <person name="Rogerio F."/>
            <person name="Boufleur T.R."/>
            <person name="Ciampi-Guillardi M."/>
            <person name="Sukno S.A."/>
            <person name="Thon M.R."/>
            <person name="Massola Junior N.S."/>
            <person name="Baroncelli R."/>
        </authorList>
    </citation>
    <scope>NUCLEOTIDE SEQUENCE [LARGE SCALE GENOMIC DNA]</scope>
    <source>
        <strain evidence="1 2">CMES1059</strain>
    </source>
</reference>